<name>A0A7I9VLK3_9BACT</name>
<dbReference type="InterPro" id="IPR011006">
    <property type="entry name" value="CheY-like_superfamily"/>
</dbReference>
<organism evidence="3 4">
    <name type="scientific">Anaeromyxobacter diazotrophicus</name>
    <dbReference type="NCBI Taxonomy" id="2590199"/>
    <lineage>
        <taxon>Bacteria</taxon>
        <taxon>Pseudomonadati</taxon>
        <taxon>Myxococcota</taxon>
        <taxon>Myxococcia</taxon>
        <taxon>Myxococcales</taxon>
        <taxon>Cystobacterineae</taxon>
        <taxon>Anaeromyxobacteraceae</taxon>
        <taxon>Anaeromyxobacter</taxon>
    </lineage>
</organism>
<comment type="caution">
    <text evidence="3">The sequence shown here is derived from an EMBL/GenBank/DDBJ whole genome shotgun (WGS) entry which is preliminary data.</text>
</comment>
<dbReference type="PROSITE" id="PS50110">
    <property type="entry name" value="RESPONSE_REGULATORY"/>
    <property type="match status" value="1"/>
</dbReference>
<reference evidence="4" key="1">
    <citation type="journal article" date="2020" name="Appl. Environ. Microbiol.">
        <title>Diazotrophic Anaeromyxobacter Isolates from Soils.</title>
        <authorList>
            <person name="Masuda Y."/>
            <person name="Yamanaka H."/>
            <person name="Xu Z.X."/>
            <person name="Shiratori Y."/>
            <person name="Aono T."/>
            <person name="Amachi S."/>
            <person name="Senoo K."/>
            <person name="Itoh H."/>
        </authorList>
    </citation>
    <scope>NUCLEOTIDE SEQUENCE [LARGE SCALE GENOMIC DNA]</scope>
    <source>
        <strain evidence="4">R267</strain>
    </source>
</reference>
<dbReference type="EMBL" id="BJTG01000004">
    <property type="protein sequence ID" value="GEJ57293.1"/>
    <property type="molecule type" value="Genomic_DNA"/>
</dbReference>
<protein>
    <recommendedName>
        <fullName evidence="2">Response regulatory domain-containing protein</fullName>
    </recommendedName>
</protein>
<dbReference type="RefSeq" id="WP_176064756.1">
    <property type="nucleotide sequence ID" value="NZ_BJTG01000004.1"/>
</dbReference>
<keyword evidence="4" id="KW-1185">Reference proteome</keyword>
<evidence type="ECO:0000313" key="3">
    <source>
        <dbReference type="EMBL" id="GEJ57293.1"/>
    </source>
</evidence>
<proteinExistence type="predicted"/>
<dbReference type="Gene3D" id="3.40.50.2300">
    <property type="match status" value="1"/>
</dbReference>
<dbReference type="AlphaFoldDB" id="A0A7I9VLK3"/>
<feature type="domain" description="Response regulatory" evidence="2">
    <location>
        <begin position="1"/>
        <end position="113"/>
    </location>
</feature>
<evidence type="ECO:0000256" key="1">
    <source>
        <dbReference type="PROSITE-ProRule" id="PRU00169"/>
    </source>
</evidence>
<dbReference type="InterPro" id="IPR001789">
    <property type="entry name" value="Sig_transdc_resp-reg_receiver"/>
</dbReference>
<keyword evidence="1" id="KW-0597">Phosphoprotein</keyword>
<dbReference type="GO" id="GO:0000160">
    <property type="term" value="P:phosphorelay signal transduction system"/>
    <property type="evidence" value="ECO:0007669"/>
    <property type="project" value="InterPro"/>
</dbReference>
<feature type="modified residue" description="4-aspartylphosphate" evidence="1">
    <location>
        <position position="50"/>
    </location>
</feature>
<evidence type="ECO:0000259" key="2">
    <source>
        <dbReference type="PROSITE" id="PS50110"/>
    </source>
</evidence>
<dbReference type="Proteomes" id="UP000503640">
    <property type="component" value="Unassembled WGS sequence"/>
</dbReference>
<accession>A0A7I9VLK3</accession>
<evidence type="ECO:0000313" key="4">
    <source>
        <dbReference type="Proteomes" id="UP000503640"/>
    </source>
</evidence>
<sequence length="114" mass="11961">MVLAAVRDLLFRSKIDAAARRLGVEVAFAPRGVPLAAAARERAPALVLADLGEPGALQELRTLLAERPGARVVGFLGHLRTDLRDEARGAGVEEVLTRGQLASSLDEVLSSAAP</sequence>
<dbReference type="SUPFAM" id="SSF52172">
    <property type="entry name" value="CheY-like"/>
    <property type="match status" value="1"/>
</dbReference>
<gene>
    <name evidence="3" type="ORF">AMYX_20340</name>
</gene>